<dbReference type="Gene3D" id="3.40.50.1820">
    <property type="entry name" value="alpha/beta hydrolase"/>
    <property type="match status" value="1"/>
</dbReference>
<dbReference type="InterPro" id="IPR029058">
    <property type="entry name" value="AB_hydrolase_fold"/>
</dbReference>
<reference evidence="2 3" key="1">
    <citation type="journal article" date="2003" name="Int. J. Syst. Evol. Microbiol.">
        <title>Kocuria polaris sp. nov., an orange-pigmented psychrophilic bacterium isolated from an Antarctic cyanobacterial mat sample.</title>
        <authorList>
            <person name="Reddy G.S."/>
            <person name="Prakash J.S."/>
            <person name="Prabahar V."/>
            <person name="Matsumoto G.I."/>
            <person name="Stackebrandt E."/>
            <person name="Shivaji S."/>
        </authorList>
    </citation>
    <scope>NUCLEOTIDE SEQUENCE [LARGE SCALE GENOMIC DNA]</scope>
    <source>
        <strain evidence="2 3">CMS 76or</strain>
    </source>
</reference>
<sequence length="252" mass="27613">MLRSDRSGSGAPTLLLLPGLLCTQRLWDRARPLLEAFHDVLTVDLPGVGGGDLPERAADLEAYADRVCEVLDAEGIERCVWVGHSLGGYVLAAALERHADRISHAVLAYSTTEADDASARAGRDRGIDAVREHGVAAYADRQMPRTFREDAREEDVEAALRQARDWPEDVVVRALEAMRDRPDRTPLLLEHTELPVLLIQGDDDPAIDALDPEEGHVTRIVTDTAHMGVLTDPHTFAGIVHGWVADELERSA</sequence>
<dbReference type="InterPro" id="IPR050266">
    <property type="entry name" value="AB_hydrolase_sf"/>
</dbReference>
<dbReference type="InterPro" id="IPR000073">
    <property type="entry name" value="AB_hydrolase_1"/>
</dbReference>
<dbReference type="OrthoDB" id="9785847at2"/>
<proteinExistence type="predicted"/>
<evidence type="ECO:0000313" key="3">
    <source>
        <dbReference type="Proteomes" id="UP000030466"/>
    </source>
</evidence>
<dbReference type="PANTHER" id="PTHR43798">
    <property type="entry name" value="MONOACYLGLYCEROL LIPASE"/>
    <property type="match status" value="1"/>
</dbReference>
<gene>
    <name evidence="2" type="ORF">GY22_07750</name>
</gene>
<feature type="domain" description="AB hydrolase-1" evidence="1">
    <location>
        <begin position="14"/>
        <end position="237"/>
    </location>
</feature>
<dbReference type="RefSeq" id="WP_035925793.1">
    <property type="nucleotide sequence ID" value="NZ_JSUH01000006.1"/>
</dbReference>
<keyword evidence="3" id="KW-1185">Reference proteome</keyword>
<organism evidence="2 3">
    <name type="scientific">Kocuria rosea subsp. polaris</name>
    <dbReference type="NCBI Taxonomy" id="136273"/>
    <lineage>
        <taxon>Bacteria</taxon>
        <taxon>Bacillati</taxon>
        <taxon>Actinomycetota</taxon>
        <taxon>Actinomycetes</taxon>
        <taxon>Micrococcales</taxon>
        <taxon>Micrococcaceae</taxon>
        <taxon>Kocuria</taxon>
    </lineage>
</organism>
<dbReference type="Proteomes" id="UP000030466">
    <property type="component" value="Unassembled WGS sequence"/>
</dbReference>
<dbReference type="GO" id="GO:0016020">
    <property type="term" value="C:membrane"/>
    <property type="evidence" value="ECO:0007669"/>
    <property type="project" value="TreeGrafter"/>
</dbReference>
<accession>A0A0A6VUP2</accession>
<dbReference type="Pfam" id="PF12697">
    <property type="entry name" value="Abhydrolase_6"/>
    <property type="match status" value="1"/>
</dbReference>
<dbReference type="GO" id="GO:0003824">
    <property type="term" value="F:catalytic activity"/>
    <property type="evidence" value="ECO:0007669"/>
    <property type="project" value="UniProtKB-ARBA"/>
</dbReference>
<dbReference type="PRINTS" id="PR00111">
    <property type="entry name" value="ABHYDROLASE"/>
</dbReference>
<dbReference type="EMBL" id="JSUH01000006">
    <property type="protein sequence ID" value="KHD97609.1"/>
    <property type="molecule type" value="Genomic_DNA"/>
</dbReference>
<dbReference type="SUPFAM" id="SSF53474">
    <property type="entry name" value="alpha/beta-Hydrolases"/>
    <property type="match status" value="1"/>
</dbReference>
<comment type="caution">
    <text evidence="2">The sequence shown here is derived from an EMBL/GenBank/DDBJ whole genome shotgun (WGS) entry which is preliminary data.</text>
</comment>
<evidence type="ECO:0000313" key="2">
    <source>
        <dbReference type="EMBL" id="KHD97609.1"/>
    </source>
</evidence>
<evidence type="ECO:0000259" key="1">
    <source>
        <dbReference type="Pfam" id="PF12697"/>
    </source>
</evidence>
<dbReference type="PANTHER" id="PTHR43798:SF33">
    <property type="entry name" value="HYDROLASE, PUTATIVE (AFU_ORTHOLOGUE AFUA_2G14860)-RELATED"/>
    <property type="match status" value="1"/>
</dbReference>
<name>A0A0A6VUP2_KOCRO</name>
<dbReference type="AlphaFoldDB" id="A0A0A6VUP2"/>
<protein>
    <recommendedName>
        <fullName evidence="1">AB hydrolase-1 domain-containing protein</fullName>
    </recommendedName>
</protein>